<proteinExistence type="predicted"/>
<dbReference type="InterPro" id="IPR041916">
    <property type="entry name" value="Anti_sigma_zinc_sf"/>
</dbReference>
<evidence type="ECO:0000256" key="6">
    <source>
        <dbReference type="ARBA" id="ARBA00023136"/>
    </source>
</evidence>
<evidence type="ECO:0000256" key="5">
    <source>
        <dbReference type="ARBA" id="ARBA00022989"/>
    </source>
</evidence>
<sequence length="253" mass="26843">MSPQENQENIADAGEYVIGTLTGAERQAFEARLQADASLQREVHAWQDRLLGLTARLTPVTLPPQLWPRIAARLGAGPLVQAPSMEPMAANDPAWSDVRFWRLVSGLSMAAAVVMATVLVAQRQPEPTAVVQAAPRYLAVLQSPDKGGAGWVVETVASADVRPGEAAIRLVPLGPNEDIPEGKTMQFWTKPEGAKGPTSLGLVKPGQVVVVPVSQLPGLADKTLFELTLEPAGGSPYPKPSGPILYVGRAVRV</sequence>
<evidence type="ECO:0000256" key="4">
    <source>
        <dbReference type="ARBA" id="ARBA00022692"/>
    </source>
</evidence>
<keyword evidence="5" id="KW-1133">Transmembrane helix</keyword>
<dbReference type="RefSeq" id="WP_133610144.1">
    <property type="nucleotide sequence ID" value="NZ_SNXW01000008.1"/>
</dbReference>
<dbReference type="EMBL" id="SNXW01000008">
    <property type="protein sequence ID" value="TDP81249.1"/>
    <property type="molecule type" value="Genomic_DNA"/>
</dbReference>
<evidence type="ECO:0000256" key="8">
    <source>
        <dbReference type="ARBA" id="ARBA00030803"/>
    </source>
</evidence>
<evidence type="ECO:0000313" key="10">
    <source>
        <dbReference type="EMBL" id="TDP81249.1"/>
    </source>
</evidence>
<dbReference type="GO" id="GO:0006417">
    <property type="term" value="P:regulation of translation"/>
    <property type="evidence" value="ECO:0007669"/>
    <property type="project" value="TreeGrafter"/>
</dbReference>
<protein>
    <recommendedName>
        <fullName evidence="8">Regulator of SigK</fullName>
    </recommendedName>
    <alternativeName>
        <fullName evidence="7">Sigma-K anti-sigma factor RskA</fullName>
    </alternativeName>
</protein>
<dbReference type="InterPro" id="IPR018764">
    <property type="entry name" value="RskA_C"/>
</dbReference>
<dbReference type="GO" id="GO:0005886">
    <property type="term" value="C:plasma membrane"/>
    <property type="evidence" value="ECO:0007669"/>
    <property type="project" value="UniProtKB-SubCell"/>
</dbReference>
<evidence type="ECO:0000256" key="7">
    <source>
        <dbReference type="ARBA" id="ARBA00029829"/>
    </source>
</evidence>
<evidence type="ECO:0000256" key="1">
    <source>
        <dbReference type="ARBA" id="ARBA00004167"/>
    </source>
</evidence>
<feature type="domain" description="Anti-sigma K factor RskA C-terminal" evidence="9">
    <location>
        <begin position="107"/>
        <end position="244"/>
    </location>
</feature>
<organism evidence="10 11">
    <name type="scientific">Aquabacterium commune</name>
    <dbReference type="NCBI Taxonomy" id="70586"/>
    <lineage>
        <taxon>Bacteria</taxon>
        <taxon>Pseudomonadati</taxon>
        <taxon>Pseudomonadota</taxon>
        <taxon>Betaproteobacteria</taxon>
        <taxon>Burkholderiales</taxon>
        <taxon>Aquabacterium</taxon>
    </lineage>
</organism>
<dbReference type="PANTHER" id="PTHR37461">
    <property type="entry name" value="ANTI-SIGMA-K FACTOR RSKA"/>
    <property type="match status" value="1"/>
</dbReference>
<evidence type="ECO:0000259" key="9">
    <source>
        <dbReference type="Pfam" id="PF10099"/>
    </source>
</evidence>
<reference evidence="10 11" key="1">
    <citation type="submission" date="2019-03" db="EMBL/GenBank/DDBJ databases">
        <title>Genomic Encyclopedia of Type Strains, Phase IV (KMG-IV): sequencing the most valuable type-strain genomes for metagenomic binning, comparative biology and taxonomic classification.</title>
        <authorList>
            <person name="Goeker M."/>
        </authorList>
    </citation>
    <scope>NUCLEOTIDE SEQUENCE [LARGE SCALE GENOMIC DNA]</scope>
    <source>
        <strain evidence="10 11">DSM 11901</strain>
    </source>
</reference>
<keyword evidence="11" id="KW-1185">Reference proteome</keyword>
<dbReference type="Proteomes" id="UP000294593">
    <property type="component" value="Unassembled WGS sequence"/>
</dbReference>
<keyword evidence="6" id="KW-0472">Membrane</keyword>
<name>A0A4R6R5Y4_9BURK</name>
<gene>
    <name evidence="10" type="ORF">EV672_10834</name>
</gene>
<dbReference type="GO" id="GO:0016989">
    <property type="term" value="F:sigma factor antagonist activity"/>
    <property type="evidence" value="ECO:0007669"/>
    <property type="project" value="TreeGrafter"/>
</dbReference>
<evidence type="ECO:0000256" key="3">
    <source>
        <dbReference type="ARBA" id="ARBA00022475"/>
    </source>
</evidence>
<comment type="subcellular location">
    <subcellularLocation>
        <location evidence="2">Cell membrane</location>
    </subcellularLocation>
    <subcellularLocation>
        <location evidence="1">Membrane</location>
        <topology evidence="1">Single-pass membrane protein</topology>
    </subcellularLocation>
</comment>
<keyword evidence="3" id="KW-1003">Cell membrane</keyword>
<dbReference type="Gene3D" id="1.10.10.1320">
    <property type="entry name" value="Anti-sigma factor, zinc-finger domain"/>
    <property type="match status" value="1"/>
</dbReference>
<dbReference type="PANTHER" id="PTHR37461:SF1">
    <property type="entry name" value="ANTI-SIGMA-K FACTOR RSKA"/>
    <property type="match status" value="1"/>
</dbReference>
<dbReference type="OrthoDB" id="5298046at2"/>
<evidence type="ECO:0000313" key="11">
    <source>
        <dbReference type="Proteomes" id="UP000294593"/>
    </source>
</evidence>
<evidence type="ECO:0000256" key="2">
    <source>
        <dbReference type="ARBA" id="ARBA00004236"/>
    </source>
</evidence>
<accession>A0A4R6R5Y4</accession>
<keyword evidence="4" id="KW-0812">Transmembrane</keyword>
<dbReference type="AlphaFoldDB" id="A0A4R6R5Y4"/>
<dbReference type="Pfam" id="PF10099">
    <property type="entry name" value="RskA_C"/>
    <property type="match status" value="1"/>
</dbReference>
<comment type="caution">
    <text evidence="10">The sequence shown here is derived from an EMBL/GenBank/DDBJ whole genome shotgun (WGS) entry which is preliminary data.</text>
</comment>
<dbReference type="InterPro" id="IPR051474">
    <property type="entry name" value="Anti-sigma-K/W_factor"/>
</dbReference>